<dbReference type="PROSITE" id="PS00125">
    <property type="entry name" value="SER_THR_PHOSPHATASE"/>
    <property type="match status" value="1"/>
</dbReference>
<dbReference type="PANTHER" id="PTHR42850">
    <property type="entry name" value="METALLOPHOSPHOESTERASE"/>
    <property type="match status" value="1"/>
</dbReference>
<gene>
    <name evidence="3" type="ORF">ANDO1_1684</name>
    <name evidence="2" type="ORF">ANDO2_1591</name>
</gene>
<dbReference type="InterPro" id="IPR050126">
    <property type="entry name" value="Ap4A_hydrolase"/>
</dbReference>
<dbReference type="GO" id="GO:0016791">
    <property type="term" value="F:phosphatase activity"/>
    <property type="evidence" value="ECO:0007669"/>
    <property type="project" value="TreeGrafter"/>
</dbReference>
<dbReference type="InterPro" id="IPR006186">
    <property type="entry name" value="Ser/Thr-sp_prot-phosphatase"/>
</dbReference>
<reference evidence="3" key="1">
    <citation type="submission" date="2019-03" db="EMBL/GenBank/DDBJ databases">
        <authorList>
            <person name="Danneels B."/>
        </authorList>
    </citation>
    <scope>NUCLEOTIDE SEQUENCE</scope>
</reference>
<dbReference type="AlphaFoldDB" id="A0A484QE13"/>
<accession>A0A484QE13</accession>
<evidence type="ECO:0000313" key="2">
    <source>
        <dbReference type="EMBL" id="VFR20172.1"/>
    </source>
</evidence>
<name>A0A484QE13_9ZZZZ</name>
<dbReference type="Gene3D" id="3.60.21.10">
    <property type="match status" value="1"/>
</dbReference>
<dbReference type="EMBL" id="CAADHZ010000027">
    <property type="protein sequence ID" value="VFR36728.1"/>
    <property type="molecule type" value="Genomic_DNA"/>
</dbReference>
<protein>
    <submittedName>
        <fullName evidence="3">Ren protein</fullName>
    </submittedName>
</protein>
<organism evidence="3">
    <name type="scientific">plant metagenome</name>
    <dbReference type="NCBI Taxonomy" id="1297885"/>
    <lineage>
        <taxon>unclassified sequences</taxon>
        <taxon>metagenomes</taxon>
        <taxon>organismal metagenomes</taxon>
    </lineage>
</organism>
<evidence type="ECO:0000259" key="1">
    <source>
        <dbReference type="PROSITE" id="PS00125"/>
    </source>
</evidence>
<proteinExistence type="predicted"/>
<dbReference type="Pfam" id="PF00149">
    <property type="entry name" value="Metallophos"/>
    <property type="match status" value="1"/>
</dbReference>
<evidence type="ECO:0000313" key="3">
    <source>
        <dbReference type="EMBL" id="VFR36728.1"/>
    </source>
</evidence>
<dbReference type="SUPFAM" id="SSF56300">
    <property type="entry name" value="Metallo-dependent phosphatases"/>
    <property type="match status" value="1"/>
</dbReference>
<dbReference type="InterPro" id="IPR029052">
    <property type="entry name" value="Metallo-depent_PP-like"/>
</dbReference>
<feature type="domain" description="Serine/threonine specific protein phosphatases" evidence="1">
    <location>
        <begin position="96"/>
        <end position="101"/>
    </location>
</feature>
<dbReference type="GO" id="GO:0005737">
    <property type="term" value="C:cytoplasm"/>
    <property type="evidence" value="ECO:0007669"/>
    <property type="project" value="TreeGrafter"/>
</dbReference>
<dbReference type="EMBL" id="CAADIB010000003">
    <property type="protein sequence ID" value="VFR20172.1"/>
    <property type="molecule type" value="Genomic_DNA"/>
</dbReference>
<dbReference type="InterPro" id="IPR004843">
    <property type="entry name" value="Calcineurin-like_PHP"/>
</dbReference>
<dbReference type="PANTHER" id="PTHR42850:SF4">
    <property type="entry name" value="ZINC-DEPENDENT ENDOPOLYPHOSPHATASE"/>
    <property type="match status" value="1"/>
</dbReference>
<sequence>MSPPDTAAPPAYRPPALPRPMLPAGSHLLRLAPNPSGRDLAVGDIHGHFSKLRDALARVGFDGARDRLLSVGDLIDRGPESERALEWLAQPWFHAVRGNHEDYPVRLVRTGLVDRENYARNGGGWFLALPPEAQARHAAAYAQLPYALSVPTPQGEVGIIHAASPSRDWQRVAQALTLRSARGLATWSRRKAQEGDTTPIAGVRAVVVGHQPMADPLVLGNVHYIDTAGWTPEGRFTLLDLATLQPV</sequence>